<name>A0A239ZRW0_9FIRM</name>
<evidence type="ECO:0000313" key="3">
    <source>
        <dbReference type="Proteomes" id="UP000214973"/>
    </source>
</evidence>
<protein>
    <submittedName>
        <fullName evidence="2">Uncharacterized protein</fullName>
    </submittedName>
</protein>
<accession>A0A239ZRW0</accession>
<keyword evidence="3" id="KW-1185">Reference proteome</keyword>
<dbReference type="AlphaFoldDB" id="A0A239ZRW0"/>
<dbReference type="RefSeq" id="WP_095066444.1">
    <property type="nucleotide sequence ID" value="NZ_LT906470.1"/>
</dbReference>
<dbReference type="KEGG" id="vrm:44547418_01631"/>
<dbReference type="Proteomes" id="UP000214973">
    <property type="component" value="Chromosome 1"/>
</dbReference>
<dbReference type="EMBL" id="LT906470">
    <property type="protein sequence ID" value="SNV73518.1"/>
    <property type="molecule type" value="Genomic_DNA"/>
</dbReference>
<reference evidence="2 3" key="1">
    <citation type="submission" date="2017-06" db="EMBL/GenBank/DDBJ databases">
        <authorList>
            <consortium name="Pathogen Informatics"/>
        </authorList>
    </citation>
    <scope>NUCLEOTIDE SEQUENCE [LARGE SCALE GENOMIC DNA]</scope>
    <source>
        <strain evidence="2 3">NCTC12018</strain>
    </source>
</reference>
<evidence type="ECO:0000256" key="1">
    <source>
        <dbReference type="SAM" id="SignalP"/>
    </source>
</evidence>
<feature type="signal peptide" evidence="1">
    <location>
        <begin position="1"/>
        <end position="29"/>
    </location>
</feature>
<gene>
    <name evidence="2" type="ORF">SAMEA44547418_01631</name>
</gene>
<organism evidence="2 3">
    <name type="scientific">Veillonella rodentium</name>
    <dbReference type="NCBI Taxonomy" id="248315"/>
    <lineage>
        <taxon>Bacteria</taxon>
        <taxon>Bacillati</taxon>
        <taxon>Bacillota</taxon>
        <taxon>Negativicutes</taxon>
        <taxon>Veillonellales</taxon>
        <taxon>Veillonellaceae</taxon>
        <taxon>Veillonella</taxon>
    </lineage>
</organism>
<proteinExistence type="predicted"/>
<evidence type="ECO:0000313" key="2">
    <source>
        <dbReference type="EMBL" id="SNV73518.1"/>
    </source>
</evidence>
<keyword evidence="1" id="KW-0732">Signal</keyword>
<feature type="chain" id="PRO_5012308894" evidence="1">
    <location>
        <begin position="30"/>
        <end position="291"/>
    </location>
</feature>
<sequence length="291" mass="32009">MTYRFKSFIRPLLILSAVAVISAASIAHAATIQSETSVQTREQHPILSASTQKASIAPYDANVINQIPTAAGNAGAQDKATINDSTANYDGQLKNFPSRKVTIVVPATLKNEKTAQFGQYMTERVSSLLKYPYYDTTIVSTNTPTANISATDLTQIAAAQNSDIVIMPVPIQDTYVQLNSINRIPPADNDEIYITAKVSGLLYYYDTNDKIVHTVRSGFNQTDDTLTMPTHKMIWNKVVSMLLDQLPYKRIPTDQDRYQAPGVNAESPVVLDFQVEQPKNTAYSLKGVSVL</sequence>